<reference evidence="3 4" key="1">
    <citation type="journal article" date="2014" name="Genome Announc.">
        <title>Genome Sequence of Youngiibacter fragilis, the Type Strain of the Genus Youngiibacter.</title>
        <authorList>
            <person name="Wawrik C.B."/>
            <person name="Callaghan A.V."/>
            <person name="Stamps B.W."/>
            <person name="Wawrik B."/>
        </authorList>
    </citation>
    <scope>NUCLEOTIDE SEQUENCE [LARGE SCALE GENOMIC DNA]</scope>
    <source>
        <strain evidence="3 4">232.1</strain>
    </source>
</reference>
<comment type="caution">
    <text evidence="3">The sequence shown here is derived from an EMBL/GenBank/DDBJ whole genome shotgun (WGS) entry which is preliminary data.</text>
</comment>
<dbReference type="AlphaFoldDB" id="V7I4K8"/>
<evidence type="ECO:0000259" key="2">
    <source>
        <dbReference type="PROSITE" id="PS50968"/>
    </source>
</evidence>
<dbReference type="InterPro" id="IPR033753">
    <property type="entry name" value="GCV_H/Fam206"/>
</dbReference>
<dbReference type="GO" id="GO:0019464">
    <property type="term" value="P:glycine decarboxylation via glycine cleavage system"/>
    <property type="evidence" value="ECO:0007669"/>
    <property type="project" value="InterPro"/>
</dbReference>
<evidence type="ECO:0000256" key="1">
    <source>
        <dbReference type="ARBA" id="ARBA00022823"/>
    </source>
</evidence>
<organism evidence="3 4">
    <name type="scientific">Youngiibacter fragilis 232.1</name>
    <dbReference type="NCBI Taxonomy" id="994573"/>
    <lineage>
        <taxon>Bacteria</taxon>
        <taxon>Bacillati</taxon>
        <taxon>Bacillota</taxon>
        <taxon>Clostridia</taxon>
        <taxon>Eubacteriales</taxon>
        <taxon>Clostridiaceae</taxon>
        <taxon>Youngiibacter</taxon>
    </lineage>
</organism>
<evidence type="ECO:0000313" key="4">
    <source>
        <dbReference type="Proteomes" id="UP000017747"/>
    </source>
</evidence>
<sequence length="146" mass="16372">MDREFFETTYEGYSLRVDRSCLYSMDEVWVRHDGDLAVVGITDYLQMASGEATFVDLPELGANLEKDEEAADIGMDGVSIGVKVPVGGRVVEINEDLEVNPENVNSDAYGKGWLFKLEPSNWDDDIAELLFPDAYLPVMLEKLSKR</sequence>
<dbReference type="OrthoDB" id="9796712at2"/>
<dbReference type="CDD" id="cd06848">
    <property type="entry name" value="GCS_H"/>
    <property type="match status" value="1"/>
</dbReference>
<name>V7I4K8_9CLOT</name>
<protein>
    <submittedName>
        <fullName evidence="3">Glycine cleavage system protein H</fullName>
    </submittedName>
</protein>
<dbReference type="InterPro" id="IPR011053">
    <property type="entry name" value="Single_hybrid_motif"/>
</dbReference>
<dbReference type="InterPro" id="IPR000089">
    <property type="entry name" value="Biotin_lipoyl"/>
</dbReference>
<feature type="domain" description="Lipoyl-binding" evidence="2">
    <location>
        <begin position="36"/>
        <end position="118"/>
    </location>
</feature>
<dbReference type="InterPro" id="IPR002930">
    <property type="entry name" value="GCV_H"/>
</dbReference>
<gene>
    <name evidence="3" type="ORF">T472_0214400</name>
</gene>
<keyword evidence="1" id="KW-0450">Lipoyl</keyword>
<dbReference type="RefSeq" id="WP_023387225.1">
    <property type="nucleotide sequence ID" value="NZ_AXUN02000197.1"/>
</dbReference>
<dbReference type="Proteomes" id="UP000017747">
    <property type="component" value="Unassembled WGS sequence"/>
</dbReference>
<dbReference type="SUPFAM" id="SSF51230">
    <property type="entry name" value="Single hybrid motif"/>
    <property type="match status" value="1"/>
</dbReference>
<dbReference type="GO" id="GO:0005829">
    <property type="term" value="C:cytosol"/>
    <property type="evidence" value="ECO:0007669"/>
    <property type="project" value="TreeGrafter"/>
</dbReference>
<dbReference type="Pfam" id="PF01597">
    <property type="entry name" value="GCV_H"/>
    <property type="match status" value="1"/>
</dbReference>
<dbReference type="GO" id="GO:0005960">
    <property type="term" value="C:glycine cleavage complex"/>
    <property type="evidence" value="ECO:0007669"/>
    <property type="project" value="InterPro"/>
</dbReference>
<dbReference type="Gene3D" id="2.40.50.100">
    <property type="match status" value="1"/>
</dbReference>
<dbReference type="eggNOG" id="COG0509">
    <property type="taxonomic scope" value="Bacteria"/>
</dbReference>
<evidence type="ECO:0000313" key="3">
    <source>
        <dbReference type="EMBL" id="ETA79932.1"/>
    </source>
</evidence>
<dbReference type="PANTHER" id="PTHR11715:SF3">
    <property type="entry name" value="GLYCINE CLEAVAGE SYSTEM H PROTEIN-RELATED"/>
    <property type="match status" value="1"/>
</dbReference>
<dbReference type="PANTHER" id="PTHR11715">
    <property type="entry name" value="GLYCINE CLEAVAGE SYSTEM H PROTEIN"/>
    <property type="match status" value="1"/>
</dbReference>
<dbReference type="GO" id="GO:0009249">
    <property type="term" value="P:protein lipoylation"/>
    <property type="evidence" value="ECO:0007669"/>
    <property type="project" value="TreeGrafter"/>
</dbReference>
<accession>V7I4K8</accession>
<dbReference type="STRING" id="994573.T472_0214400"/>
<proteinExistence type="predicted"/>
<dbReference type="PROSITE" id="PS50968">
    <property type="entry name" value="BIOTINYL_LIPOYL"/>
    <property type="match status" value="1"/>
</dbReference>
<keyword evidence="4" id="KW-1185">Reference proteome</keyword>
<dbReference type="EMBL" id="AXUN02000197">
    <property type="protein sequence ID" value="ETA79932.1"/>
    <property type="molecule type" value="Genomic_DNA"/>
</dbReference>